<reference evidence="2 3" key="1">
    <citation type="journal article" date="2023" name="IMA Fungus">
        <title>Comparative genomic study of the Penicillium genus elucidates a diverse pangenome and 15 lateral gene transfer events.</title>
        <authorList>
            <person name="Petersen C."/>
            <person name="Sorensen T."/>
            <person name="Nielsen M.R."/>
            <person name="Sondergaard T.E."/>
            <person name="Sorensen J.L."/>
            <person name="Fitzpatrick D.A."/>
            <person name="Frisvad J.C."/>
            <person name="Nielsen K.L."/>
        </authorList>
    </citation>
    <scope>NUCLEOTIDE SEQUENCE [LARGE SCALE GENOMIC DNA]</scope>
    <source>
        <strain evidence="2 3">IBT 35679</strain>
    </source>
</reference>
<feature type="compositionally biased region" description="Basic and acidic residues" evidence="1">
    <location>
        <begin position="23"/>
        <end position="51"/>
    </location>
</feature>
<dbReference type="Proteomes" id="UP001220324">
    <property type="component" value="Unassembled WGS sequence"/>
</dbReference>
<sequence length="118" mass="12737">MKVSFGKLWAFLAGLAHPKQKAKNADSHQTTENDDKADPLHGRKSYPHEGLDDSDGGSYAALSEIAAPEPVERLSEEELARRPSLEQRLSRTAHSSADHGNGCEALCEVAEPVPGKGY</sequence>
<protein>
    <submittedName>
        <fullName evidence="2">Uncharacterized protein</fullName>
    </submittedName>
</protein>
<comment type="caution">
    <text evidence="2">The sequence shown here is derived from an EMBL/GenBank/DDBJ whole genome shotgun (WGS) entry which is preliminary data.</text>
</comment>
<keyword evidence="3" id="KW-1185">Reference proteome</keyword>
<evidence type="ECO:0000313" key="2">
    <source>
        <dbReference type="EMBL" id="KAJ5557260.1"/>
    </source>
</evidence>
<evidence type="ECO:0000256" key="1">
    <source>
        <dbReference type="SAM" id="MobiDB-lite"/>
    </source>
</evidence>
<proteinExistence type="predicted"/>
<evidence type="ECO:0000313" key="3">
    <source>
        <dbReference type="Proteomes" id="UP001220324"/>
    </source>
</evidence>
<name>A0AAD6D764_9EURO</name>
<feature type="compositionally biased region" description="Basic and acidic residues" evidence="1">
    <location>
        <begin position="70"/>
        <end position="89"/>
    </location>
</feature>
<accession>A0AAD6D764</accession>
<dbReference type="EMBL" id="JAQIZZ010000001">
    <property type="protein sequence ID" value="KAJ5557260.1"/>
    <property type="molecule type" value="Genomic_DNA"/>
</dbReference>
<feature type="region of interest" description="Disordered" evidence="1">
    <location>
        <begin position="18"/>
        <end position="104"/>
    </location>
</feature>
<gene>
    <name evidence="2" type="ORF">N7494_001175</name>
</gene>
<dbReference type="AlphaFoldDB" id="A0AAD6D764"/>
<organism evidence="2 3">
    <name type="scientific">Penicillium frequentans</name>
    <dbReference type="NCBI Taxonomy" id="3151616"/>
    <lineage>
        <taxon>Eukaryota</taxon>
        <taxon>Fungi</taxon>
        <taxon>Dikarya</taxon>
        <taxon>Ascomycota</taxon>
        <taxon>Pezizomycotina</taxon>
        <taxon>Eurotiomycetes</taxon>
        <taxon>Eurotiomycetidae</taxon>
        <taxon>Eurotiales</taxon>
        <taxon>Aspergillaceae</taxon>
        <taxon>Penicillium</taxon>
    </lineage>
</organism>